<sequence>MSQLHQRPRSEASLSDNWDTRRDFYDMLCNKYQVFPNIDIFATEQNTKCDIYIDKERNALSGFSWRDYARNEYQFREPIGWANIPNSITEDCVREIHRQWLEDNMEIMMIIPANSLCTNYAEECIVGLAFYEPIKKGDTHFLHNGNDWYINHKGEKKKVTVPRNGYFVVIWRKRS</sequence>
<proteinExistence type="predicted"/>
<reference evidence="1 2" key="1">
    <citation type="submission" date="2022-05" db="EMBL/GenBank/DDBJ databases">
        <title>Diverse viruses of marine archaea discovered using metagenomics.</title>
        <authorList>
            <person name="Zhou Y."/>
        </authorList>
    </citation>
    <scope>NUCLEOTIDE SEQUENCE [LARGE SCALE GENOMIC DNA]</scope>
    <source>
        <strain evidence="1">YSH_1032793</strain>
    </source>
</reference>
<evidence type="ECO:0000313" key="2">
    <source>
        <dbReference type="Proteomes" id="UP001156951"/>
    </source>
</evidence>
<name>A0A976YEU6_9CAUD</name>
<dbReference type="GO" id="GO:0009307">
    <property type="term" value="P:DNA restriction-modification system"/>
    <property type="evidence" value="ECO:0007669"/>
    <property type="project" value="InterPro"/>
</dbReference>
<dbReference type="GO" id="GO:0009007">
    <property type="term" value="F:site-specific DNA-methyltransferase (adenine-specific) activity"/>
    <property type="evidence" value="ECO:0007669"/>
    <property type="project" value="InterPro"/>
</dbReference>
<dbReference type="Proteomes" id="UP001156951">
    <property type="component" value="Segment"/>
</dbReference>
<evidence type="ECO:0000313" key="1">
    <source>
        <dbReference type="EMBL" id="UVF62215.1"/>
    </source>
</evidence>
<organism evidence="1 2">
    <name type="scientific">Nitrososphaeria virus YSH_1032793</name>
    <dbReference type="NCBI Taxonomy" id="3071320"/>
    <lineage>
        <taxon>Viruses</taxon>
        <taxon>Duplodnaviria</taxon>
        <taxon>Heunggongvirae</taxon>
        <taxon>Uroviricota</taxon>
        <taxon>Caudoviricetes</taxon>
        <taxon>Juravirales</taxon>
        <taxon>Yanlukaviridae</taxon>
        <taxon>Sweetvirus</taxon>
        <taxon>Sweetvirus yangshanense</taxon>
    </lineage>
</organism>
<dbReference type="InterPro" id="IPR008593">
    <property type="entry name" value="Dam_MeTrfase"/>
</dbReference>
<protein>
    <submittedName>
        <fullName evidence="1">Adenine-methyltransferase</fullName>
    </submittedName>
</protein>
<dbReference type="Pfam" id="PF05869">
    <property type="entry name" value="Dam"/>
    <property type="match status" value="1"/>
</dbReference>
<dbReference type="GO" id="GO:0003677">
    <property type="term" value="F:DNA binding"/>
    <property type="evidence" value="ECO:0007669"/>
    <property type="project" value="InterPro"/>
</dbReference>
<keyword evidence="2" id="KW-1185">Reference proteome</keyword>
<dbReference type="EMBL" id="ON649698">
    <property type="protein sequence ID" value="UVF62215.1"/>
    <property type="molecule type" value="Genomic_DNA"/>
</dbReference>
<accession>A0A976YEU6</accession>